<dbReference type="GO" id="GO:0004197">
    <property type="term" value="F:cysteine-type endopeptidase activity"/>
    <property type="evidence" value="ECO:0007669"/>
    <property type="project" value="InterPro"/>
</dbReference>
<keyword evidence="5" id="KW-0472">Membrane</keyword>
<dbReference type="GO" id="GO:0006508">
    <property type="term" value="P:proteolysis"/>
    <property type="evidence" value="ECO:0007669"/>
    <property type="project" value="UniProtKB-KW"/>
</dbReference>
<dbReference type="PROSITE" id="PS51218">
    <property type="entry name" value="SF3_HELICASE_2"/>
    <property type="match status" value="1"/>
</dbReference>
<dbReference type="InterPro" id="IPR004004">
    <property type="entry name" value="Helic/Pol/Pept_Calicivir-typ"/>
</dbReference>
<evidence type="ECO:0000256" key="1">
    <source>
        <dbReference type="ARBA" id="ARBA00022670"/>
    </source>
</evidence>
<evidence type="ECO:0000259" key="7">
    <source>
        <dbReference type="PROSITE" id="PS51874"/>
    </source>
</evidence>
<dbReference type="SUPFAM" id="SSF50494">
    <property type="entry name" value="Trypsin-like serine proteases"/>
    <property type="match status" value="1"/>
</dbReference>
<dbReference type="InterPro" id="IPR009003">
    <property type="entry name" value="Peptidase_S1_PA"/>
</dbReference>
<dbReference type="GO" id="GO:0005524">
    <property type="term" value="F:ATP binding"/>
    <property type="evidence" value="ECO:0007669"/>
    <property type="project" value="InterPro"/>
</dbReference>
<proteinExistence type="predicted"/>
<evidence type="ECO:0000256" key="4">
    <source>
        <dbReference type="ARBA" id="ARBA00022807"/>
    </source>
</evidence>
<evidence type="ECO:0000256" key="2">
    <source>
        <dbReference type="ARBA" id="ARBA00022692"/>
    </source>
</evidence>
<protein>
    <submittedName>
        <fullName evidence="8">Polyprotein</fullName>
    </submittedName>
</protein>
<keyword evidence="3" id="KW-0378">Hydrolase</keyword>
<feature type="domain" description="SF3 helicase" evidence="6">
    <location>
        <begin position="1"/>
        <end position="157"/>
    </location>
</feature>
<keyword evidence="5" id="KW-1133">Transmembrane helix</keyword>
<keyword evidence="2" id="KW-0812">Transmembrane</keyword>
<keyword evidence="1" id="KW-0645">Protease</keyword>
<keyword evidence="4" id="KW-0788">Thiol protease</keyword>
<dbReference type="GO" id="GO:0003968">
    <property type="term" value="F:RNA-directed RNA polymerase activity"/>
    <property type="evidence" value="ECO:0007669"/>
    <property type="project" value="InterPro"/>
</dbReference>
<dbReference type="InterPro" id="IPR000605">
    <property type="entry name" value="Helicase_SF3_ssDNA/RNA_vir"/>
</dbReference>
<dbReference type="EMBL" id="KC505250">
    <property type="protein sequence ID" value="AHA91817.1"/>
    <property type="molecule type" value="Genomic_RNA"/>
</dbReference>
<dbReference type="GO" id="GO:0003724">
    <property type="term" value="F:RNA helicase activity"/>
    <property type="evidence" value="ECO:0007669"/>
    <property type="project" value="InterPro"/>
</dbReference>
<dbReference type="PROSITE" id="PS51874">
    <property type="entry name" value="PCV_3C_PRO"/>
    <property type="match status" value="1"/>
</dbReference>
<feature type="non-terminal residue" evidence="8">
    <location>
        <position position="1"/>
    </location>
</feature>
<dbReference type="InterPro" id="IPR044067">
    <property type="entry name" value="PCV_3C_PRO"/>
</dbReference>
<evidence type="ECO:0000313" key="8">
    <source>
        <dbReference type="EMBL" id="AHA91817.1"/>
    </source>
</evidence>
<dbReference type="InterPro" id="IPR014759">
    <property type="entry name" value="Helicase_SF3_ssRNA_vir"/>
</dbReference>
<organism evidence="8">
    <name type="scientific">Cassava Torrado-like virus</name>
    <dbReference type="NCBI Taxonomy" id="1427159"/>
    <lineage>
        <taxon>Viruses</taxon>
        <taxon>Riboviria</taxon>
        <taxon>Orthornavirae</taxon>
        <taxon>Pisuviricota</taxon>
        <taxon>Pisoniviricetes</taxon>
        <taxon>Picornavirales</taxon>
        <taxon>Secoviridae</taxon>
        <taxon>Torradovirus</taxon>
        <taxon>Torradovirus manihotis</taxon>
    </lineage>
</organism>
<evidence type="ECO:0000259" key="6">
    <source>
        <dbReference type="PROSITE" id="PS51218"/>
    </source>
</evidence>
<dbReference type="Pfam" id="PF00910">
    <property type="entry name" value="RNA_helicase"/>
    <property type="match status" value="1"/>
</dbReference>
<evidence type="ECO:0000256" key="5">
    <source>
        <dbReference type="ARBA" id="ARBA00022989"/>
    </source>
</evidence>
<reference evidence="8" key="1">
    <citation type="journal article" date="2014" name="Virus Res.">
        <title>Unraveling complex viral infections in cassava (Manihot esculenta Crantz) from Colombia.</title>
        <authorList>
            <person name="Carvajal-Yepes M."/>
            <person name="Olaya C."/>
            <person name="Lozano I."/>
            <person name="Cuervo M."/>
            <person name="Castano M."/>
            <person name="Cuellar W.J."/>
        </authorList>
    </citation>
    <scope>NUCLEOTIDE SEQUENCE</scope>
    <source>
        <strain evidence="8">CM5460-10</strain>
    </source>
</reference>
<dbReference type="GO" id="GO:0003723">
    <property type="term" value="F:RNA binding"/>
    <property type="evidence" value="ECO:0007669"/>
    <property type="project" value="InterPro"/>
</dbReference>
<feature type="domain" description="Peptidase C3" evidence="7">
    <location>
        <begin position="466"/>
        <end position="659"/>
    </location>
</feature>
<dbReference type="PRINTS" id="PR00918">
    <property type="entry name" value="CALICVIRUSNS"/>
</dbReference>
<accession>V9PRL7</accession>
<sequence>VGQSRTEPFMMQWFGAPGVGKTMMLNYFITDLFKLMGESEVNQVYSVPIKDQYWSGYAHQTGVLFDDLGALVDASGQCEDVKQIISLKSSQPVALSMAALEEKGTHFDSKYIFCTSNEKNPPRSCGLVTPEAFARRRDLLVEVVRQGPIDFENPAIGASFNVYDSKAPNNRTPGLQGLSYVALLNYVHAECKRFFTKGQVLNNIQSLAEKNLEMQAKVVKESEFLIESCKMGYYGSLGQLFPLHVAFQTRFDSMKEEDREATTRWCRSWIEKPLAPNQLFEIHQRVPEVYRNHFMTFGRYARFEEGKFLQWQGTNHMLHECLVFDDEDFGELFQTWPVEVKYLYALIVRARGNFEREFIAQPEAFSTWCLKMVEKALNAYRGLPFWVRLAVRMLATYYIVSAVSSIMSGVMQLPATLCSLIKGTIPEAITHVQNSSGDFKTSRGKKSVNKFLKPQFSQPEAWSVVAQRDPFLRDFLPNNLVAIRTSSGCYFRGLLIDGDWMMTVAHGFRLLSSGTKIDVIFQHSVSHFLLDKRKGQYLELEGRDICFINIAGLDGPKKSLRKHFASKNGFVSYPGSDGLLVTPLLDHGQKGSFLDNRSLPVTCEDGTVGPLTYSGDDGFKYSAKTAMRIRYASVAGDCGSVLMLPNVAERQPVIAGIIC</sequence>
<evidence type="ECO:0000256" key="3">
    <source>
        <dbReference type="ARBA" id="ARBA00022801"/>
    </source>
</evidence>
<feature type="non-terminal residue" evidence="8">
    <location>
        <position position="659"/>
    </location>
</feature>
<name>V9PRL7_9SECO</name>